<accession>A0A1B1ACY1</accession>
<dbReference type="EMBL" id="KU850493">
    <property type="protein sequence ID" value="ANP44411.1"/>
    <property type="molecule type" value="mRNA"/>
</dbReference>
<sequence length="253" mass="29550">MYSDVQLFKLTHAHLLKVFFLLLLVAIIVPQLNPKSGNINETIVAMIRNHYFDLMSKKNDWLMKILEVVKVELTFRQIVWRCGKNNSCLYSIQLFHPISESRNRRSIAEQIFKDNPIFEERILNSKPRYKQFKNIKVHKTTREYLPTKPIANRMTACEGRFLDYCQNGAKCLFIDMLKRAVCLCNKGYGGIRCEDFSLSDTVQYLGDYQMKTLDVYTLNQKNHEDICSVVDATARFTYNVISKDILQSKPLDN</sequence>
<reference evidence="9" key="1">
    <citation type="journal article" date="2016" name="Sci. Rep.">
        <title>Evolution of the EGFR pathway in Metazoa and its diversification in the planarian Schmidtea mediterranea.</title>
        <authorList>
            <person name="Barberan S."/>
            <person name="Martin-Duran J.M."/>
            <person name="Cebria F."/>
        </authorList>
    </citation>
    <scope>NUCLEOTIDE SEQUENCE</scope>
</reference>
<feature type="disulfide bond" evidence="6">
    <location>
        <begin position="184"/>
        <end position="193"/>
    </location>
</feature>
<feature type="domain" description="EGF-like" evidence="8">
    <location>
        <begin position="153"/>
        <end position="194"/>
    </location>
</feature>
<dbReference type="OrthoDB" id="6233064at2759"/>
<keyword evidence="4" id="KW-0732">Signal</keyword>
<dbReference type="CDD" id="cd00054">
    <property type="entry name" value="EGF_CA"/>
    <property type="match status" value="1"/>
</dbReference>
<dbReference type="SMART" id="SM00181">
    <property type="entry name" value="EGF"/>
    <property type="match status" value="1"/>
</dbReference>
<dbReference type="InterPro" id="IPR000742">
    <property type="entry name" value="EGF"/>
</dbReference>
<dbReference type="Gene3D" id="2.10.25.10">
    <property type="entry name" value="Laminin"/>
    <property type="match status" value="1"/>
</dbReference>
<dbReference type="GO" id="GO:0008284">
    <property type="term" value="P:positive regulation of cell population proliferation"/>
    <property type="evidence" value="ECO:0007669"/>
    <property type="project" value="TreeGrafter"/>
</dbReference>
<comment type="subcellular location">
    <subcellularLocation>
        <location evidence="1">Secreted</location>
    </subcellularLocation>
</comment>
<dbReference type="SUPFAM" id="SSF57196">
    <property type="entry name" value="EGF/Laminin"/>
    <property type="match status" value="1"/>
</dbReference>
<protein>
    <submittedName>
        <fullName evidence="9">Epidermal growth factor Smed-egf-6</fullName>
    </submittedName>
</protein>
<feature type="disulfide bond" evidence="6">
    <location>
        <begin position="165"/>
        <end position="182"/>
    </location>
</feature>
<evidence type="ECO:0000256" key="6">
    <source>
        <dbReference type="PROSITE-ProRule" id="PRU00076"/>
    </source>
</evidence>
<dbReference type="PROSITE" id="PS01186">
    <property type="entry name" value="EGF_2"/>
    <property type="match status" value="1"/>
</dbReference>
<evidence type="ECO:0000256" key="7">
    <source>
        <dbReference type="SAM" id="Phobius"/>
    </source>
</evidence>
<evidence type="ECO:0000256" key="2">
    <source>
        <dbReference type="ARBA" id="ARBA00022525"/>
    </source>
</evidence>
<dbReference type="PROSITE" id="PS50026">
    <property type="entry name" value="EGF_3"/>
    <property type="match status" value="1"/>
</dbReference>
<evidence type="ECO:0000256" key="3">
    <source>
        <dbReference type="ARBA" id="ARBA00022536"/>
    </source>
</evidence>
<keyword evidence="5 6" id="KW-1015">Disulfide bond</keyword>
<keyword evidence="2" id="KW-0964">Secreted</keyword>
<evidence type="ECO:0000256" key="5">
    <source>
        <dbReference type="ARBA" id="ARBA00023157"/>
    </source>
</evidence>
<dbReference type="PANTHER" id="PTHR10740:SF14">
    <property type="entry name" value="EGF-LIKE DOMAIN-CONTAINING PROTEIN"/>
    <property type="match status" value="1"/>
</dbReference>
<dbReference type="GO" id="GO:0045840">
    <property type="term" value="P:positive regulation of mitotic nuclear division"/>
    <property type="evidence" value="ECO:0007669"/>
    <property type="project" value="TreeGrafter"/>
</dbReference>
<dbReference type="PROSITE" id="PS00022">
    <property type="entry name" value="EGF_1"/>
    <property type="match status" value="1"/>
</dbReference>
<keyword evidence="7" id="KW-1133">Transmembrane helix</keyword>
<keyword evidence="3 6" id="KW-0245">EGF-like domain</keyword>
<evidence type="ECO:0000256" key="1">
    <source>
        <dbReference type="ARBA" id="ARBA00004613"/>
    </source>
</evidence>
<dbReference type="GO" id="GO:0007173">
    <property type="term" value="P:epidermal growth factor receptor signaling pathway"/>
    <property type="evidence" value="ECO:0007669"/>
    <property type="project" value="TreeGrafter"/>
</dbReference>
<comment type="caution">
    <text evidence="6">Lacks conserved residue(s) required for the propagation of feature annotation.</text>
</comment>
<name>A0A1B1ACY1_SCHMD</name>
<evidence type="ECO:0000259" key="8">
    <source>
        <dbReference type="PROSITE" id="PS50026"/>
    </source>
</evidence>
<evidence type="ECO:0000313" key="9">
    <source>
        <dbReference type="EMBL" id="ANP44411.1"/>
    </source>
</evidence>
<feature type="transmembrane region" description="Helical" evidence="7">
    <location>
        <begin position="12"/>
        <end position="29"/>
    </location>
</feature>
<evidence type="ECO:0000256" key="4">
    <source>
        <dbReference type="ARBA" id="ARBA00022729"/>
    </source>
</evidence>
<keyword evidence="7" id="KW-0812">Transmembrane</keyword>
<keyword evidence="7" id="KW-0472">Membrane</keyword>
<dbReference type="AlphaFoldDB" id="A0A1B1ACY1"/>
<proteinExistence type="evidence at transcript level"/>
<organism evidence="9">
    <name type="scientific">Schmidtea mediterranea</name>
    <name type="common">Freshwater planarian flatworm</name>
    <dbReference type="NCBI Taxonomy" id="79327"/>
    <lineage>
        <taxon>Eukaryota</taxon>
        <taxon>Metazoa</taxon>
        <taxon>Spiralia</taxon>
        <taxon>Lophotrochozoa</taxon>
        <taxon>Platyhelminthes</taxon>
        <taxon>Rhabditophora</taxon>
        <taxon>Seriata</taxon>
        <taxon>Tricladida</taxon>
        <taxon>Continenticola</taxon>
        <taxon>Geoplanoidea</taxon>
        <taxon>Dugesiidae</taxon>
        <taxon>Schmidtea</taxon>
    </lineage>
</organism>
<dbReference type="PANTHER" id="PTHR10740">
    <property type="entry name" value="TRANSFORMING GROWTH FACTOR ALPHA"/>
    <property type="match status" value="1"/>
</dbReference>
<dbReference type="GO" id="GO:0005576">
    <property type="term" value="C:extracellular region"/>
    <property type="evidence" value="ECO:0007669"/>
    <property type="project" value="UniProtKB-SubCell"/>
</dbReference>